<feature type="compositionally biased region" description="Basic and acidic residues" evidence="1">
    <location>
        <begin position="243"/>
        <end position="260"/>
    </location>
</feature>
<organism evidence="2 3">
    <name type="scientific">Blepharisma stoltei</name>
    <dbReference type="NCBI Taxonomy" id="1481888"/>
    <lineage>
        <taxon>Eukaryota</taxon>
        <taxon>Sar</taxon>
        <taxon>Alveolata</taxon>
        <taxon>Ciliophora</taxon>
        <taxon>Postciliodesmatophora</taxon>
        <taxon>Heterotrichea</taxon>
        <taxon>Heterotrichida</taxon>
        <taxon>Blepharismidae</taxon>
        <taxon>Blepharisma</taxon>
    </lineage>
</organism>
<evidence type="ECO:0000313" key="3">
    <source>
        <dbReference type="Proteomes" id="UP001162131"/>
    </source>
</evidence>
<dbReference type="Proteomes" id="UP001162131">
    <property type="component" value="Unassembled WGS sequence"/>
</dbReference>
<proteinExistence type="predicted"/>
<dbReference type="EMBL" id="CAJZBQ010000024">
    <property type="protein sequence ID" value="CAG9320007.1"/>
    <property type="molecule type" value="Genomic_DNA"/>
</dbReference>
<reference evidence="2" key="1">
    <citation type="submission" date="2021-09" db="EMBL/GenBank/DDBJ databases">
        <authorList>
            <consortium name="AG Swart"/>
            <person name="Singh M."/>
            <person name="Singh A."/>
            <person name="Seah K."/>
            <person name="Emmerich C."/>
        </authorList>
    </citation>
    <scope>NUCLEOTIDE SEQUENCE</scope>
    <source>
        <strain evidence="2">ATCC30299</strain>
    </source>
</reference>
<protein>
    <submittedName>
        <fullName evidence="2">Uncharacterized protein</fullName>
    </submittedName>
</protein>
<sequence length="287" mass="32610">MGCADSRSELTPEEQCLVNAENILQYNKCSSQMVDYCHRKYSSNNEINAEQWRDIVSTLNLKADNTAQNKKVVEFFNLFKGPEGKFHMRHLLVLGIMLSQSNSKEKAKLLFQTRDHINAKAIAKVEIFGLVEDMIEISVNRLPRLFNENPHFQMTEDDIKKYALSLIQLKDKAKPPLANRFIGLTKTSDENVSLANFLKTFEDIETAKLLTPTGIRSFVLKQKPSAATSSKFAGLLAQKKAEPIKDKVEVEEKKEGEKNHEKKHKKSSSSSSSSDEEKKKKKHEGHK</sequence>
<accession>A0AAU9JGS7</accession>
<feature type="region of interest" description="Disordered" evidence="1">
    <location>
        <begin position="243"/>
        <end position="287"/>
    </location>
</feature>
<keyword evidence="3" id="KW-1185">Reference proteome</keyword>
<gene>
    <name evidence="2" type="ORF">BSTOLATCC_MIC25248</name>
</gene>
<comment type="caution">
    <text evidence="2">The sequence shown here is derived from an EMBL/GenBank/DDBJ whole genome shotgun (WGS) entry which is preliminary data.</text>
</comment>
<dbReference type="AlphaFoldDB" id="A0AAU9JGS7"/>
<evidence type="ECO:0000256" key="1">
    <source>
        <dbReference type="SAM" id="MobiDB-lite"/>
    </source>
</evidence>
<name>A0AAU9JGS7_9CILI</name>
<evidence type="ECO:0000313" key="2">
    <source>
        <dbReference type="EMBL" id="CAG9320007.1"/>
    </source>
</evidence>